<evidence type="ECO:0000256" key="5">
    <source>
        <dbReference type="ARBA" id="ARBA00022967"/>
    </source>
</evidence>
<evidence type="ECO:0000259" key="10">
    <source>
        <dbReference type="PROSITE" id="PS50253"/>
    </source>
</evidence>
<protein>
    <recommendedName>
        <fullName evidence="3 8">Cytochrome c oxidase subunit 3</fullName>
    </recommendedName>
</protein>
<sequence>MNIENYNKWHILINSILLLIVSIYSWINEILEESYFHNIILKYNLYLGFILFVISEIMLFLSLFISYFYNNEIYIGITSINAYNIPLLNTAILYFSGITITISLLTKRKDYLLYTIILGIIFTILQVYEYYECNFSITDSFYGSIFYILTGLHGIHVIMGTIFLILTLKNIIYMKPSILYWHFVDYVWLILFICIYIKH</sequence>
<feature type="domain" description="Heme-copper oxidase subunit III family profile" evidence="10">
    <location>
        <begin position="1"/>
        <end position="199"/>
    </location>
</feature>
<dbReference type="EMBL" id="MW864067">
    <property type="protein sequence ID" value="QWQ66182.1"/>
    <property type="molecule type" value="Genomic_DNA"/>
</dbReference>
<accession>A0A8F1SZJ6</accession>
<evidence type="ECO:0000256" key="6">
    <source>
        <dbReference type="ARBA" id="ARBA00022989"/>
    </source>
</evidence>
<dbReference type="GO" id="GO:0006123">
    <property type="term" value="P:mitochondrial electron transport, cytochrome c to oxygen"/>
    <property type="evidence" value="ECO:0007669"/>
    <property type="project" value="TreeGrafter"/>
</dbReference>
<evidence type="ECO:0000313" key="11">
    <source>
        <dbReference type="EMBL" id="QWQ66182.1"/>
    </source>
</evidence>
<dbReference type="Pfam" id="PF00510">
    <property type="entry name" value="COX3"/>
    <property type="match status" value="1"/>
</dbReference>
<evidence type="ECO:0000256" key="7">
    <source>
        <dbReference type="ARBA" id="ARBA00023136"/>
    </source>
</evidence>
<organism evidence="11">
    <name type="scientific">Mitosporidium daphniae</name>
    <dbReference type="NCBI Taxonomy" id="1485682"/>
    <lineage>
        <taxon>Eukaryota</taxon>
        <taxon>Fungi</taxon>
        <taxon>Fungi incertae sedis</taxon>
        <taxon>Microsporidia</taxon>
        <taxon>Mitosporidium</taxon>
    </lineage>
</organism>
<evidence type="ECO:0000256" key="8">
    <source>
        <dbReference type="RuleBase" id="RU003375"/>
    </source>
</evidence>
<reference evidence="11" key="1">
    <citation type="submission" date="2021-04" db="EMBL/GenBank/DDBJ databases">
        <authorList>
            <person name="Haag K.L."/>
            <person name="Pombert J.-F."/>
        </authorList>
    </citation>
    <scope>NUCLEOTIDE SEQUENCE</scope>
    <source>
        <tissue evidence="11">Spores</tissue>
    </source>
</reference>
<feature type="transmembrane region" description="Helical" evidence="9">
    <location>
        <begin position="43"/>
        <end position="69"/>
    </location>
</feature>
<evidence type="ECO:0000256" key="4">
    <source>
        <dbReference type="ARBA" id="ARBA00022692"/>
    </source>
</evidence>
<comment type="subcellular location">
    <subcellularLocation>
        <location evidence="1">Membrane</location>
        <topology evidence="1">Multi-pass membrane protein</topology>
    </subcellularLocation>
</comment>
<feature type="transmembrane region" description="Helical" evidence="9">
    <location>
        <begin position="178"/>
        <end position="198"/>
    </location>
</feature>
<comment type="similarity">
    <text evidence="2 8">Belongs to the cytochrome c oxidase subunit 3 family.</text>
</comment>
<dbReference type="PANTHER" id="PTHR11403">
    <property type="entry name" value="CYTOCHROME C OXIDASE SUBUNIT III"/>
    <property type="match status" value="1"/>
</dbReference>
<dbReference type="GO" id="GO:0005739">
    <property type="term" value="C:mitochondrion"/>
    <property type="evidence" value="ECO:0007669"/>
    <property type="project" value="TreeGrafter"/>
</dbReference>
<dbReference type="InterPro" id="IPR000298">
    <property type="entry name" value="Cyt_c_oxidase-like_su3"/>
</dbReference>
<dbReference type="GO" id="GO:0016020">
    <property type="term" value="C:membrane"/>
    <property type="evidence" value="ECO:0007669"/>
    <property type="project" value="UniProtKB-SubCell"/>
</dbReference>
<dbReference type="SUPFAM" id="SSF81452">
    <property type="entry name" value="Cytochrome c oxidase subunit III-like"/>
    <property type="match status" value="1"/>
</dbReference>
<keyword evidence="6 9" id="KW-1133">Transmembrane helix</keyword>
<dbReference type="InterPro" id="IPR035973">
    <property type="entry name" value="Cyt_c_oxidase_su3-like_sf"/>
</dbReference>
<feature type="transmembrane region" description="Helical" evidence="9">
    <location>
        <begin position="111"/>
        <end position="128"/>
    </location>
</feature>
<dbReference type="AlphaFoldDB" id="A0A8F1SZJ6"/>
<gene>
    <name evidence="11" type="primary">cox3</name>
</gene>
<dbReference type="CDD" id="cd01665">
    <property type="entry name" value="Cyt_c_Oxidase_III"/>
    <property type="match status" value="1"/>
</dbReference>
<dbReference type="PANTHER" id="PTHR11403:SF7">
    <property type="entry name" value="CYTOCHROME C OXIDASE SUBUNIT 3"/>
    <property type="match status" value="1"/>
</dbReference>
<feature type="transmembrane region" description="Helical" evidence="9">
    <location>
        <begin position="81"/>
        <end position="104"/>
    </location>
</feature>
<keyword evidence="8 11" id="KW-0496">Mitochondrion</keyword>
<dbReference type="Gene3D" id="1.20.120.80">
    <property type="entry name" value="Cytochrome c oxidase, subunit III, four-helix bundle"/>
    <property type="match status" value="1"/>
</dbReference>
<evidence type="ECO:0000256" key="9">
    <source>
        <dbReference type="SAM" id="Phobius"/>
    </source>
</evidence>
<dbReference type="InterPro" id="IPR024791">
    <property type="entry name" value="Cyt_c/ubiquinol_Oxase_su3"/>
</dbReference>
<feature type="transmembrane region" description="Helical" evidence="9">
    <location>
        <begin position="140"/>
        <end position="166"/>
    </location>
</feature>
<dbReference type="InterPro" id="IPR033945">
    <property type="entry name" value="Cyt_c_oxase_su3_dom"/>
</dbReference>
<dbReference type="InterPro" id="IPR013833">
    <property type="entry name" value="Cyt_c_oxidase_su3_a-hlx"/>
</dbReference>
<proteinExistence type="inferred from homology"/>
<feature type="transmembrane region" description="Helical" evidence="9">
    <location>
        <begin position="12"/>
        <end position="31"/>
    </location>
</feature>
<dbReference type="GO" id="GO:0004129">
    <property type="term" value="F:cytochrome-c oxidase activity"/>
    <property type="evidence" value="ECO:0007669"/>
    <property type="project" value="InterPro"/>
</dbReference>
<evidence type="ECO:0000256" key="2">
    <source>
        <dbReference type="ARBA" id="ARBA00010581"/>
    </source>
</evidence>
<geneLocation type="mitochondrion" evidence="11"/>
<dbReference type="PROSITE" id="PS50253">
    <property type="entry name" value="COX3"/>
    <property type="match status" value="1"/>
</dbReference>
<keyword evidence="7 9" id="KW-0472">Membrane</keyword>
<evidence type="ECO:0000256" key="3">
    <source>
        <dbReference type="ARBA" id="ARBA00015944"/>
    </source>
</evidence>
<keyword evidence="5" id="KW-1278">Translocase</keyword>
<name>A0A8F1SZJ6_9MICR</name>
<comment type="function">
    <text evidence="8">Component of the cytochrome c oxidase, the last enzyme in the mitochondrial electron transport chain which drives oxidative phosphorylation. The respiratory chain contains 3 multisubunit complexes succinate dehydrogenase (complex II, CII), ubiquinol-cytochrome c oxidoreductase (cytochrome b-c1 complex, complex III, CIII) and cytochrome c oxidase (complex IV, CIV), that cooperate to transfer electrons derived from NADH and succinate to molecular oxygen, creating an electrochemical gradient over the inner membrane that drives transmembrane transport and the ATP synthase. Cytochrome c oxidase is the component of the respiratory chain that catalyzes the reduction of oxygen to water. Electrons originating from reduced cytochrome c in the intermembrane space (IMS) are transferred via the dinuclear copper A center (CU(A)) of subunit 2 and heme A of subunit 1 to the active site in subunit 1, a binuclear center (BNC) formed by heme A3 and copper B (CU(B)). The BNC reduces molecular oxygen to 2 water molecules using 4 electrons from cytochrome c in the IMS and 4 protons from the mitochondrial matrix.</text>
</comment>
<keyword evidence="4 8" id="KW-0812">Transmembrane</keyword>
<evidence type="ECO:0000256" key="1">
    <source>
        <dbReference type="ARBA" id="ARBA00004141"/>
    </source>
</evidence>